<dbReference type="EMBL" id="JAUEIR010000006">
    <property type="protein sequence ID" value="MDN0069491.1"/>
    <property type="molecule type" value="Genomic_DNA"/>
</dbReference>
<reference evidence="5" key="4">
    <citation type="submission" date="2023-08" db="EMBL/GenBank/DDBJ databases">
        <title>Identification and characterization of horizontal gene transfer across gut microbiota members of farm animals based on homology search.</title>
        <authorList>
            <person name="Schwarzerova J."/>
            <person name="Nykrynova M."/>
            <person name="Jureckova K."/>
            <person name="Cejkova D."/>
            <person name="Rychlik I."/>
        </authorList>
    </citation>
    <scope>NUCLEOTIDE SEQUENCE</scope>
    <source>
        <strain evidence="5">15_COKtk</strain>
        <strain evidence="4">176_SSukc20</strain>
    </source>
</reference>
<evidence type="ECO:0000313" key="6">
    <source>
        <dbReference type="Proteomes" id="UP000746751"/>
    </source>
</evidence>
<reference evidence="4" key="3">
    <citation type="submission" date="2023-06" db="EMBL/GenBank/DDBJ databases">
        <authorList>
            <person name="Zeman M."/>
            <person name="Kubasova T."/>
            <person name="Jahodarova E."/>
            <person name="Nykrynova M."/>
            <person name="Rychlik I."/>
        </authorList>
    </citation>
    <scope>NUCLEOTIDE SEQUENCE</scope>
    <source>
        <strain evidence="5">15_COKtk</strain>
        <strain evidence="4">176_SSukc20</strain>
    </source>
</reference>
<reference evidence="3" key="2">
    <citation type="submission" date="2021-09" db="EMBL/GenBank/DDBJ databases">
        <authorList>
            <person name="Gilroy R."/>
        </authorList>
    </citation>
    <scope>NUCLEOTIDE SEQUENCE</scope>
    <source>
        <strain evidence="3">ChiGjej2B2-7701</strain>
    </source>
</reference>
<keyword evidence="3" id="KW-0762">Sugar transport</keyword>
<comment type="caution">
    <text evidence="3">The sequence shown here is derived from an EMBL/GenBank/DDBJ whole genome shotgun (WGS) entry which is preliminary data.</text>
</comment>
<gene>
    <name evidence="3" type="ORF">K8U80_04460</name>
    <name evidence="4" type="ORF">QVN30_03370</name>
    <name evidence="5" type="ORF">QVN40_07215</name>
</gene>
<name>A0A921IP77_9ACTN</name>
<evidence type="ECO:0000256" key="1">
    <source>
        <dbReference type="ARBA" id="ARBA00022679"/>
    </source>
</evidence>
<dbReference type="Gene3D" id="3.40.50.2300">
    <property type="match status" value="1"/>
</dbReference>
<dbReference type="GO" id="GO:0008982">
    <property type="term" value="F:protein-N(PI)-phosphohistidine-sugar phosphotransferase activity"/>
    <property type="evidence" value="ECO:0007669"/>
    <property type="project" value="InterPro"/>
</dbReference>
<dbReference type="SUPFAM" id="SSF52794">
    <property type="entry name" value="PTS system IIB component-like"/>
    <property type="match status" value="1"/>
</dbReference>
<evidence type="ECO:0000313" key="5">
    <source>
        <dbReference type="EMBL" id="MDN0069491.1"/>
    </source>
</evidence>
<dbReference type="RefSeq" id="WP_066831623.1">
    <property type="nucleotide sequence ID" value="NZ_CABKVW010000007.1"/>
</dbReference>
<keyword evidence="1 4" id="KW-0808">Transferase</keyword>
<evidence type="ECO:0000313" key="7">
    <source>
        <dbReference type="Proteomes" id="UP001168435"/>
    </source>
</evidence>
<evidence type="ECO:0000259" key="2">
    <source>
        <dbReference type="Pfam" id="PF02302"/>
    </source>
</evidence>
<feature type="domain" description="Phosphotransferase system EIIB component type 2/3" evidence="2">
    <location>
        <begin position="3"/>
        <end position="59"/>
    </location>
</feature>
<dbReference type="EC" id="2.7.1.-" evidence="4"/>
<protein>
    <submittedName>
        <fullName evidence="3">PTS sugar transporter subunit IIB</fullName>
        <ecNumber evidence="4">2.7.1.-</ecNumber>
    </submittedName>
</protein>
<accession>A0A921IP77</accession>
<keyword evidence="3" id="KW-0813">Transport</keyword>
<dbReference type="Proteomes" id="UP001168505">
    <property type="component" value="Unassembled WGS sequence"/>
</dbReference>
<evidence type="ECO:0000313" key="3">
    <source>
        <dbReference type="EMBL" id="HJG30631.1"/>
    </source>
</evidence>
<dbReference type="InterPro" id="IPR036095">
    <property type="entry name" value="PTS_EIIB-like_sf"/>
</dbReference>
<dbReference type="InterPro" id="IPR003501">
    <property type="entry name" value="PTS_EIIB_2/3"/>
</dbReference>
<dbReference type="EMBL" id="JAUEIQ010000002">
    <property type="protein sequence ID" value="MDN0063343.1"/>
    <property type="molecule type" value="Genomic_DNA"/>
</dbReference>
<keyword evidence="7" id="KW-1185">Reference proteome</keyword>
<dbReference type="EMBL" id="DYVF01000031">
    <property type="protein sequence ID" value="HJG30631.1"/>
    <property type="molecule type" value="Genomic_DNA"/>
</dbReference>
<dbReference type="Proteomes" id="UP000746751">
    <property type="component" value="Unassembled WGS sequence"/>
</dbReference>
<dbReference type="Proteomes" id="UP001168435">
    <property type="component" value="Unassembled WGS sequence"/>
</dbReference>
<dbReference type="Pfam" id="PF02302">
    <property type="entry name" value="PTS_IIB"/>
    <property type="match status" value="1"/>
</dbReference>
<dbReference type="GO" id="GO:0009401">
    <property type="term" value="P:phosphoenolpyruvate-dependent sugar phosphotransferase system"/>
    <property type="evidence" value="ECO:0007669"/>
    <property type="project" value="InterPro"/>
</dbReference>
<dbReference type="CDD" id="cd05566">
    <property type="entry name" value="PTS_IIB_galactitol"/>
    <property type="match status" value="1"/>
</dbReference>
<reference evidence="3" key="1">
    <citation type="journal article" date="2021" name="PeerJ">
        <title>Extensive microbial diversity within the chicken gut microbiome revealed by metagenomics and culture.</title>
        <authorList>
            <person name="Gilroy R."/>
            <person name="Ravi A."/>
            <person name="Getino M."/>
            <person name="Pursley I."/>
            <person name="Horton D.L."/>
            <person name="Alikhan N.F."/>
            <person name="Baker D."/>
            <person name="Gharbi K."/>
            <person name="Hall N."/>
            <person name="Watson M."/>
            <person name="Adriaenssens E.M."/>
            <person name="Foster-Nyarko E."/>
            <person name="Jarju S."/>
            <person name="Secka A."/>
            <person name="Antonio M."/>
            <person name="Oren A."/>
            <person name="Chaudhuri R.R."/>
            <person name="La Ragione R."/>
            <person name="Hildebrand F."/>
            <person name="Pallen M.J."/>
        </authorList>
    </citation>
    <scope>NUCLEOTIDE SEQUENCE</scope>
    <source>
        <strain evidence="3">ChiGjej2B2-7701</strain>
    </source>
</reference>
<proteinExistence type="predicted"/>
<organism evidence="3 6">
    <name type="scientific">Collinsella ihumii</name>
    <dbReference type="NCBI Taxonomy" id="1720204"/>
    <lineage>
        <taxon>Bacteria</taxon>
        <taxon>Bacillati</taxon>
        <taxon>Actinomycetota</taxon>
        <taxon>Coriobacteriia</taxon>
        <taxon>Coriobacteriales</taxon>
        <taxon>Coriobacteriaceae</taxon>
        <taxon>Collinsella</taxon>
    </lineage>
</organism>
<dbReference type="AlphaFoldDB" id="A0A921IP77"/>
<sequence>MKKIVVACGTGIVTSAIVAGYIGDLLDAHGYAGHYEIVRCSMAEAPDQCENADVLVATTIAPKGITCDYISGVPVLTGKGRADTEKQILDLMGA</sequence>
<evidence type="ECO:0000313" key="4">
    <source>
        <dbReference type="EMBL" id="MDN0063343.1"/>
    </source>
</evidence>